<dbReference type="AlphaFoldDB" id="A0A1H7ECJ2"/>
<accession>A0A1H7ECJ2</accession>
<protein>
    <submittedName>
        <fullName evidence="1">Putative spermidine/putrescine transport system permease protein</fullName>
    </submittedName>
</protein>
<evidence type="ECO:0000313" key="2">
    <source>
        <dbReference type="Proteomes" id="UP000198866"/>
    </source>
</evidence>
<dbReference type="RefSeq" id="WP_407669069.1">
    <property type="nucleotide sequence ID" value="NZ_FNYE01000049.1"/>
</dbReference>
<organism evidence="1 2">
    <name type="scientific">Paraburkholderia diazotrophica</name>
    <dbReference type="NCBI Taxonomy" id="667676"/>
    <lineage>
        <taxon>Bacteria</taxon>
        <taxon>Pseudomonadati</taxon>
        <taxon>Pseudomonadota</taxon>
        <taxon>Betaproteobacteria</taxon>
        <taxon>Burkholderiales</taxon>
        <taxon>Burkholderiaceae</taxon>
        <taxon>Paraburkholderia</taxon>
    </lineage>
</organism>
<dbReference type="STRING" id="667676.SAMN05192539_10493"/>
<reference evidence="2" key="1">
    <citation type="submission" date="2016-10" db="EMBL/GenBank/DDBJ databases">
        <authorList>
            <person name="Varghese N."/>
            <person name="Submissions S."/>
        </authorList>
    </citation>
    <scope>NUCLEOTIDE SEQUENCE [LARGE SCALE GENOMIC DNA]</scope>
    <source>
        <strain evidence="2">LMG 26031</strain>
    </source>
</reference>
<name>A0A1H7ECJ2_9BURK</name>
<dbReference type="EMBL" id="FNYE01000049">
    <property type="protein sequence ID" value="SEK10757.1"/>
    <property type="molecule type" value="Genomic_DNA"/>
</dbReference>
<evidence type="ECO:0000313" key="1">
    <source>
        <dbReference type="EMBL" id="SEK10757.1"/>
    </source>
</evidence>
<dbReference type="Proteomes" id="UP000198866">
    <property type="component" value="Unassembled WGS sequence"/>
</dbReference>
<keyword evidence="2" id="KW-1185">Reference proteome</keyword>
<gene>
    <name evidence="1" type="ORF">SAMN05192539_10493</name>
</gene>
<proteinExistence type="predicted"/>
<sequence length="55" mass="5625">MRILRIPAAMPGRLTGLLATIVLFLATLPILTTITMPFGNSDAPVLGSSACANAA</sequence>